<organism evidence="5 6">
    <name type="scientific">Cercopithecine herpesvirus 1</name>
    <name type="common">CeHV-1</name>
    <name type="synonym">Simian herpes B virus</name>
    <dbReference type="NCBI Taxonomy" id="10325"/>
    <lineage>
        <taxon>Viruses</taxon>
        <taxon>Duplodnaviria</taxon>
        <taxon>Heunggongvirae</taxon>
        <taxon>Peploviricota</taxon>
        <taxon>Herviviricetes</taxon>
        <taxon>Herpesvirales</taxon>
        <taxon>Orthoherpesviridae</taxon>
        <taxon>Alphaherpesvirinae</taxon>
        <taxon>Simplexvirus</taxon>
        <taxon>Simplexvirus macacinealpha1</taxon>
    </lineage>
</organism>
<dbReference type="InterPro" id="IPR007584">
    <property type="entry name" value="Herpes_UL35"/>
</dbReference>
<dbReference type="Proteomes" id="UP000134119">
    <property type="component" value="Genome"/>
</dbReference>
<keyword evidence="2 4" id="KW-1048">Host nucleus</keyword>
<evidence type="ECO:0000256" key="4">
    <source>
        <dbReference type="HAMAP-Rule" id="MF_04020"/>
    </source>
</evidence>
<comment type="function">
    <text evidence="4">Participates in the assembly of the infectious particles by decorating the outer surface of the capsid shell and thus forming a layer between the capsid and the tegument. Complexes composed of the major capsid protein and small capsomere-interacting protein/SCP assemble together in the host cytoplasm and are translocated to the nucleus, where they accumulate and participate in capsid assembly.</text>
</comment>
<sequence length="114" mass="12512">MADADPRFHLPDTLHPERIQALGLREIVLAVNEARPIDHTHDHPLGNRAAARNFIRGQAGALADLCRAHANHTLELQPMFSGEAPGAWLRPAFGLRRTYMPFLAAPNNQPAATP</sequence>
<organismHost>
    <name type="scientific">Macaca mulatta</name>
    <name type="common">Rhesus macaque</name>
    <dbReference type="NCBI Taxonomy" id="9544"/>
</organismHost>
<evidence type="ECO:0000256" key="3">
    <source>
        <dbReference type="ARBA" id="ARBA00022844"/>
    </source>
</evidence>
<name>A0A059WP21_CHV1</name>
<dbReference type="Pfam" id="PF04496">
    <property type="entry name" value="Herpes_UL35"/>
    <property type="match status" value="1"/>
</dbReference>
<comment type="subcellular location">
    <subcellularLocation>
        <location evidence="4">Virion</location>
    </subcellularLocation>
    <subcellularLocation>
        <location evidence="4">Host nucleus</location>
    </subcellularLocation>
</comment>
<dbReference type="GO" id="GO:0016032">
    <property type="term" value="P:viral process"/>
    <property type="evidence" value="ECO:0007669"/>
    <property type="project" value="UniProtKB-UniRule"/>
</dbReference>
<keyword evidence="3 4" id="KW-0946">Virion</keyword>
<dbReference type="EMBL" id="KJ566591">
    <property type="protein sequence ID" value="AIA09529.1"/>
    <property type="molecule type" value="Genomic_DNA"/>
</dbReference>
<organismHost>
    <name type="scientific">Macaca leonina</name>
    <name type="common">Northern pig-tailed macaque</name>
    <name type="synonym">Macaca nemestrina leonina</name>
    <dbReference type="NCBI Taxonomy" id="90387"/>
</organismHost>
<dbReference type="HAMAP" id="MF_04020">
    <property type="entry name" value="HSV_SCP_alphahv"/>
    <property type="match status" value="1"/>
</dbReference>
<reference evidence="5 6" key="1">
    <citation type="journal article" date="2014" name="Arch. Virol.">
        <title>Genome sequence of a pathogenic isolate of monkey B virus (species Macacine herpesvirus 1).</title>
        <authorList>
            <person name="Ohsawa K."/>
            <person name="Black D."/>
            <person name="Ohsawa M."/>
            <person name="Eberle R."/>
        </authorList>
    </citation>
    <scope>NUCLEOTIDE SEQUENCE [LARGE SCALE GENOMIC DNA]</scope>
    <source>
        <strain evidence="5">E90-136</strain>
    </source>
</reference>
<organismHost>
    <name type="scientific">Macaca fascicularis</name>
    <name type="common">Crab-eating macaque</name>
    <name type="synonym">Cynomolgus monkey</name>
    <dbReference type="NCBI Taxonomy" id="9541"/>
</organismHost>
<evidence type="ECO:0000313" key="5">
    <source>
        <dbReference type="EMBL" id="AIA09529.1"/>
    </source>
</evidence>
<dbReference type="GO" id="GO:0042025">
    <property type="term" value="C:host cell nucleus"/>
    <property type="evidence" value="ECO:0007669"/>
    <property type="project" value="UniProtKB-SubCell"/>
</dbReference>
<comment type="similarity">
    <text evidence="4">Belongs to the herpesviridae small capsomere-interacting protein family.</text>
</comment>
<accession>A0A059WP21</accession>
<evidence type="ECO:0000256" key="2">
    <source>
        <dbReference type="ARBA" id="ARBA00022562"/>
    </source>
</evidence>
<comment type="subunit">
    <text evidence="4">Interacts with the major capsid protein/MCP.</text>
</comment>
<protein>
    <recommendedName>
        <fullName evidence="4">Small capsomere-interacting protein</fullName>
    </recommendedName>
</protein>
<organismHost>
    <name type="scientific">Homo sapiens</name>
    <name type="common">Human</name>
    <dbReference type="NCBI Taxonomy" id="9606"/>
</organismHost>
<evidence type="ECO:0000256" key="1">
    <source>
        <dbReference type="ARBA" id="ARBA00022561"/>
    </source>
</evidence>
<proteinExistence type="inferred from homology"/>
<gene>
    <name evidence="5" type="primary">UL35</name>
    <name evidence="4" type="synonym">SCP</name>
</gene>
<keyword evidence="1 4" id="KW-0167">Capsid protein</keyword>
<organismHost>
    <name type="scientific">Macaca nemestrina</name>
    <name type="common">Pig-tailed macaque</name>
    <dbReference type="NCBI Taxonomy" id="9545"/>
</organismHost>
<evidence type="ECO:0000313" key="6">
    <source>
        <dbReference type="Proteomes" id="UP000134119"/>
    </source>
</evidence>
<dbReference type="GO" id="GO:0019028">
    <property type="term" value="C:viral capsid"/>
    <property type="evidence" value="ECO:0007669"/>
    <property type="project" value="UniProtKB-UniRule"/>
</dbReference>